<proteinExistence type="predicted"/>
<gene>
    <name evidence="1" type="ORF">QWZ10_06245</name>
</gene>
<evidence type="ECO:0000313" key="1">
    <source>
        <dbReference type="EMBL" id="MDN3711517.1"/>
    </source>
</evidence>
<reference evidence="2" key="1">
    <citation type="journal article" date="2019" name="Int. J. Syst. Evol. Microbiol.">
        <title>The Global Catalogue of Microorganisms (GCM) 10K type strain sequencing project: providing services to taxonomists for standard genome sequencing and annotation.</title>
        <authorList>
            <consortium name="The Broad Institute Genomics Platform"/>
            <consortium name="The Broad Institute Genome Sequencing Center for Infectious Disease"/>
            <person name="Wu L."/>
            <person name="Ma J."/>
        </authorList>
    </citation>
    <scope>NUCLEOTIDE SEQUENCE [LARGE SCALE GENOMIC DNA]</scope>
    <source>
        <strain evidence="2">CECT 8482</strain>
    </source>
</reference>
<dbReference type="Proteomes" id="UP001243846">
    <property type="component" value="Unassembled WGS sequence"/>
</dbReference>
<comment type="caution">
    <text evidence="1">The sequence shown here is derived from an EMBL/GenBank/DDBJ whole genome shotgun (WGS) entry which is preliminary data.</text>
</comment>
<keyword evidence="2" id="KW-1185">Reference proteome</keyword>
<accession>A0ABT8D7W5</accession>
<dbReference type="EMBL" id="JAUFRC010000001">
    <property type="protein sequence ID" value="MDN3711517.1"/>
    <property type="molecule type" value="Genomic_DNA"/>
</dbReference>
<sequence length="72" mass="7588">MHGWRAAGEIGDPPLTDCCAVPALKPVSMTGGGLSVCLPPHPRAERGDMRGKPQPCARLCGNACGRLYVHLH</sequence>
<protein>
    <submittedName>
        <fullName evidence="1">Uncharacterized protein</fullName>
    </submittedName>
</protein>
<evidence type="ECO:0000313" key="2">
    <source>
        <dbReference type="Proteomes" id="UP001243846"/>
    </source>
</evidence>
<name>A0ABT8D7W5_9RHOB</name>
<organism evidence="1 2">
    <name type="scientific">Paracoccus cavernae</name>
    <dbReference type="NCBI Taxonomy" id="1571207"/>
    <lineage>
        <taxon>Bacteria</taxon>
        <taxon>Pseudomonadati</taxon>
        <taxon>Pseudomonadota</taxon>
        <taxon>Alphaproteobacteria</taxon>
        <taxon>Rhodobacterales</taxon>
        <taxon>Paracoccaceae</taxon>
        <taxon>Paracoccus</taxon>
    </lineage>
</organism>